<protein>
    <recommendedName>
        <fullName evidence="3">WD40 repeat protein</fullName>
    </recommendedName>
</protein>
<proteinExistence type="predicted"/>
<gene>
    <name evidence="1" type="ORF">HDF25_002152</name>
</gene>
<dbReference type="EMBL" id="JACHCC010000005">
    <property type="protein sequence ID" value="MBB6500008.1"/>
    <property type="molecule type" value="Genomic_DNA"/>
</dbReference>
<organism evidence="1 2">
    <name type="scientific">Pedobacter cryoconitis</name>
    <dbReference type="NCBI Taxonomy" id="188932"/>
    <lineage>
        <taxon>Bacteria</taxon>
        <taxon>Pseudomonadati</taxon>
        <taxon>Bacteroidota</taxon>
        <taxon>Sphingobacteriia</taxon>
        <taxon>Sphingobacteriales</taxon>
        <taxon>Sphingobacteriaceae</taxon>
        <taxon>Pedobacter</taxon>
    </lineage>
</organism>
<evidence type="ECO:0008006" key="3">
    <source>
        <dbReference type="Google" id="ProtNLM"/>
    </source>
</evidence>
<sequence length="936" mass="105762">MRHIKTNKTLIIRILLLISSIFITDKSYAQLFGGEQNPLSVNWRQINTSGFKIIYPVELETEAQRMANNIRYIFPMVGRSLNVRKTTIPIIFQNQGVIANGFVQLGPKKSEFNTTPPQSFDSQDWLNNLAVHELRHAAQFDKLTSGRPYPFPEDVYFAWMGVSIPLWFFEGDAVSNETSLTHAGRGRQPSWIMPYRTILLKGKTMSYSKANFGSQKDVTTGYYQLGYLMASDIRETNGKFVFDSLLTDIKKRPVRLYPFAGSLKKFTGKTGKEWYGAMTEKVKQAWKKQADLSPAATYPVLNREATYATDYFLPVKLKDGKILALKQSKAEAPAFTLIGEDKKEHRVLGIGQQEQPWFSYANDLVVWDEIRYDPRFQQRTYSVVCSYNLRTGNVNQLSTRSRIFSPTLSADGSKIAAVQIDFSNKVQLIVMDAASGKIIRTYPNPENLLIQTPAFNKTGSVITYISVTEKGKALWTVDTNGKTEKLISETPQQLSRPVFINSGIAFNAHYNGINNIYNVDVISKKISALSASEYGAANPSVINGTDSLLFNNYNLYGYEIAKTGISYQKTGEDNFVFFGAAAAKQENTGNVFDNIPDSSFVSKPYHKFGHLLNVHSVIPVIQDEYSGGLQLKADNLLNTFDAYAGVNYHRDLGRFDYNAGASFKGLYPIFNVNYINRPRRTFYNMGKMTRQGDWRENYVQLQAVVPVSLSAQNDNYNFSVNAGTSYTKRYDAVNLPSNFITSLSFPLETGFTFTHTISTAERDIAPRWAQVLKISYLSQPFDPKLSGNLFAAQGFFYFPGLARNHTFLANFNYQNASGIRTYDNEINTVYGYNNILAKSSLKNTLLLNYRFPIFYPDAELGPLAYIRNVWGGVFCGYENLGSDSNLSQPKTYGFELHGNMNLLRYSPNVDLGTRFVLVNPEYHHNPIFELIVNYTF</sequence>
<dbReference type="AlphaFoldDB" id="A0A7X0J2T0"/>
<evidence type="ECO:0000313" key="1">
    <source>
        <dbReference type="EMBL" id="MBB6500008.1"/>
    </source>
</evidence>
<accession>A0A7X0J2T0</accession>
<dbReference type="RefSeq" id="WP_184624728.1">
    <property type="nucleotide sequence ID" value="NZ_JACHCC010000005.1"/>
</dbReference>
<dbReference type="SUPFAM" id="SSF82171">
    <property type="entry name" value="DPP6 N-terminal domain-like"/>
    <property type="match status" value="1"/>
</dbReference>
<comment type="caution">
    <text evidence="1">The sequence shown here is derived from an EMBL/GenBank/DDBJ whole genome shotgun (WGS) entry which is preliminary data.</text>
</comment>
<dbReference type="Gene3D" id="2.120.10.30">
    <property type="entry name" value="TolB, C-terminal domain"/>
    <property type="match status" value="1"/>
</dbReference>
<evidence type="ECO:0000313" key="2">
    <source>
        <dbReference type="Proteomes" id="UP000521017"/>
    </source>
</evidence>
<dbReference type="Proteomes" id="UP000521017">
    <property type="component" value="Unassembled WGS sequence"/>
</dbReference>
<name>A0A7X0J2T0_9SPHI</name>
<dbReference type="InterPro" id="IPR011042">
    <property type="entry name" value="6-blade_b-propeller_TolB-like"/>
</dbReference>
<reference evidence="1 2" key="1">
    <citation type="submission" date="2020-08" db="EMBL/GenBank/DDBJ databases">
        <title>Genomic Encyclopedia of Type Strains, Phase IV (KMG-V): Genome sequencing to study the core and pangenomes of soil and plant-associated prokaryotes.</title>
        <authorList>
            <person name="Whitman W."/>
        </authorList>
    </citation>
    <scope>NUCLEOTIDE SEQUENCE [LARGE SCALE GENOMIC DNA]</scope>
    <source>
        <strain evidence="1 2">M2T3</strain>
    </source>
</reference>